<sequence length="124" mass="14123">MPGKRLRLVRSSTSFDDMSVLNEPLPPPELRMKMKPPRYPAKILIEGDNVPQLAILTLPSPYMKKENDRGHIGNFLDRCNCFRCVHFVALSAVTDKLMWTNCYGLGQEDELETVTESSTKKEKP</sequence>
<organism evidence="1 2">
    <name type="scientific">Malus domestica</name>
    <name type="common">Apple</name>
    <name type="synonym">Pyrus malus</name>
    <dbReference type="NCBI Taxonomy" id="3750"/>
    <lineage>
        <taxon>Eukaryota</taxon>
        <taxon>Viridiplantae</taxon>
        <taxon>Streptophyta</taxon>
        <taxon>Embryophyta</taxon>
        <taxon>Tracheophyta</taxon>
        <taxon>Spermatophyta</taxon>
        <taxon>Magnoliopsida</taxon>
        <taxon>eudicotyledons</taxon>
        <taxon>Gunneridae</taxon>
        <taxon>Pentapetalae</taxon>
        <taxon>rosids</taxon>
        <taxon>fabids</taxon>
        <taxon>Rosales</taxon>
        <taxon>Rosaceae</taxon>
        <taxon>Amygdaloideae</taxon>
        <taxon>Maleae</taxon>
        <taxon>Malus</taxon>
    </lineage>
</organism>
<gene>
    <name evidence="1" type="ORF">DVH24_041951</name>
</gene>
<evidence type="ECO:0000313" key="1">
    <source>
        <dbReference type="EMBL" id="RXH85183.1"/>
    </source>
</evidence>
<keyword evidence="2" id="KW-1185">Reference proteome</keyword>
<reference evidence="1 2" key="1">
    <citation type="submission" date="2018-10" db="EMBL/GenBank/DDBJ databases">
        <title>A high-quality apple genome assembly.</title>
        <authorList>
            <person name="Hu J."/>
        </authorList>
    </citation>
    <scope>NUCLEOTIDE SEQUENCE [LARGE SCALE GENOMIC DNA]</scope>
    <source>
        <strain evidence="2">cv. HFTH1</strain>
        <tissue evidence="1">Young leaf</tissue>
    </source>
</reference>
<protein>
    <submittedName>
        <fullName evidence="1">Uncharacterized protein</fullName>
    </submittedName>
</protein>
<comment type="caution">
    <text evidence="1">The sequence shown here is derived from an EMBL/GenBank/DDBJ whole genome shotgun (WGS) entry which is preliminary data.</text>
</comment>
<name>A0A498IUY4_MALDO</name>
<dbReference type="Proteomes" id="UP000290289">
    <property type="component" value="Chromosome 11"/>
</dbReference>
<dbReference type="EMBL" id="RDQH01000337">
    <property type="protein sequence ID" value="RXH85183.1"/>
    <property type="molecule type" value="Genomic_DNA"/>
</dbReference>
<dbReference type="AlphaFoldDB" id="A0A498IUY4"/>
<accession>A0A498IUY4</accession>
<evidence type="ECO:0000313" key="2">
    <source>
        <dbReference type="Proteomes" id="UP000290289"/>
    </source>
</evidence>
<proteinExistence type="predicted"/>